<name>A0AA87CSC7_PROST</name>
<reference evidence="2" key="1">
    <citation type="submission" date="2008-04" db="EMBL/GenBank/DDBJ databases">
        <title>Draft genome sequence of Providencia stuartii (ATCC 25827).</title>
        <authorList>
            <person name="Sudarsanam P."/>
            <person name="Ley R."/>
            <person name="Guruge J."/>
            <person name="Turnbaugh P.J."/>
            <person name="Mahowald M."/>
            <person name="Liep D."/>
            <person name="Gordon J."/>
        </authorList>
    </citation>
    <scope>NUCLEOTIDE SEQUENCE [LARGE SCALE GENOMIC DNA]</scope>
    <source>
        <strain evidence="2">ATCC 25827</strain>
    </source>
</reference>
<organism evidence="1 2">
    <name type="scientific">Providencia stuartii ATCC 25827</name>
    <dbReference type="NCBI Taxonomy" id="471874"/>
    <lineage>
        <taxon>Bacteria</taxon>
        <taxon>Pseudomonadati</taxon>
        <taxon>Pseudomonadota</taxon>
        <taxon>Gammaproteobacteria</taxon>
        <taxon>Enterobacterales</taxon>
        <taxon>Morganellaceae</taxon>
        <taxon>Providencia</taxon>
    </lineage>
</organism>
<reference evidence="2" key="2">
    <citation type="submission" date="2008-04" db="EMBL/GenBank/DDBJ databases">
        <title>Draft genome sequence of Providencia stuartii(ATCC 25827).</title>
        <authorList>
            <person name="Sudarsanam P."/>
            <person name="Ley R."/>
            <person name="Guruge J."/>
            <person name="Turnbaugh P.J."/>
            <person name="Mahowald M."/>
            <person name="Liep D."/>
            <person name="Gordon J."/>
        </authorList>
    </citation>
    <scope>NUCLEOTIDE SEQUENCE [LARGE SCALE GENOMIC DNA]</scope>
    <source>
        <strain evidence="2">ATCC 25827</strain>
    </source>
</reference>
<comment type="caution">
    <text evidence="1">The sequence shown here is derived from an EMBL/GenBank/DDBJ whole genome shotgun (WGS) entry which is preliminary data.</text>
</comment>
<dbReference type="Proteomes" id="UP000004506">
    <property type="component" value="Unassembled WGS sequence"/>
</dbReference>
<reference evidence="1 2" key="3">
    <citation type="submission" date="2008-05" db="EMBL/GenBank/DDBJ databases">
        <authorList>
            <person name="Fulton L."/>
            <person name="Clifton S."/>
            <person name="Fulton B."/>
            <person name="Xu J."/>
            <person name="Minx P."/>
            <person name="Pepin K.H."/>
            <person name="Johnson M."/>
            <person name="Thiruvilangam P."/>
            <person name="Bhonagiri V."/>
            <person name="Nash W.E."/>
            <person name="Mardis E.R."/>
            <person name="Wilson R.K."/>
        </authorList>
    </citation>
    <scope>NUCLEOTIDE SEQUENCE [LARGE SCALE GENOMIC DNA]</scope>
    <source>
        <strain evidence="1 2">ATCC 25827</strain>
    </source>
</reference>
<protein>
    <submittedName>
        <fullName evidence="1">Uncharacterized protein</fullName>
    </submittedName>
</protein>
<dbReference type="AlphaFoldDB" id="A0AA87CSC7"/>
<evidence type="ECO:0000313" key="1">
    <source>
        <dbReference type="EMBL" id="EDU60796.1"/>
    </source>
</evidence>
<dbReference type="EMBL" id="ABJD02000099">
    <property type="protein sequence ID" value="EDU60796.1"/>
    <property type="molecule type" value="Genomic_DNA"/>
</dbReference>
<gene>
    <name evidence="1" type="ORF">PROSTU_01333</name>
</gene>
<proteinExistence type="predicted"/>
<evidence type="ECO:0000313" key="2">
    <source>
        <dbReference type="Proteomes" id="UP000004506"/>
    </source>
</evidence>
<accession>A0AA87CSC7</accession>
<sequence>MYNNKKNNKILFELVAIKTCQHRVEEKTAYITTKVLLSVDKFMHK</sequence>